<dbReference type="Gene3D" id="3.40.50.10490">
    <property type="entry name" value="Glucose-6-phosphate isomerase like protein, domain 1"/>
    <property type="match status" value="2"/>
</dbReference>
<evidence type="ECO:0000313" key="9">
    <source>
        <dbReference type="EMBL" id="RAI24909.1"/>
    </source>
</evidence>
<accession>A0A327JEZ0</accession>
<dbReference type="InterPro" id="IPR023096">
    <property type="entry name" value="G6P_Isomerase_C"/>
</dbReference>
<dbReference type="UniPathway" id="UPA00138"/>
<dbReference type="HAMAP" id="MF_00473">
    <property type="entry name" value="G6P_isomerase"/>
    <property type="match status" value="1"/>
</dbReference>
<evidence type="ECO:0000313" key="10">
    <source>
        <dbReference type="Proteomes" id="UP000249299"/>
    </source>
</evidence>
<reference evidence="9 10" key="1">
    <citation type="submission" date="2017-07" db="EMBL/GenBank/DDBJ databases">
        <title>Draft Genome Sequences of Select Purple Nonsulfur Bacteria.</title>
        <authorList>
            <person name="Lasarre B."/>
            <person name="Mckinlay J.B."/>
        </authorList>
    </citation>
    <scope>NUCLEOTIDE SEQUENCE [LARGE SCALE GENOMIC DNA]</scope>
    <source>
        <strain evidence="9 10">DSM 11290</strain>
    </source>
</reference>
<dbReference type="SUPFAM" id="SSF53697">
    <property type="entry name" value="SIS domain"/>
    <property type="match status" value="1"/>
</dbReference>
<organism evidence="9 10">
    <name type="scientific">Rhodobium orientis</name>
    <dbReference type="NCBI Taxonomy" id="34017"/>
    <lineage>
        <taxon>Bacteria</taxon>
        <taxon>Pseudomonadati</taxon>
        <taxon>Pseudomonadota</taxon>
        <taxon>Alphaproteobacteria</taxon>
        <taxon>Hyphomicrobiales</taxon>
        <taxon>Rhodobiaceae</taxon>
        <taxon>Rhodobium</taxon>
    </lineage>
</organism>
<dbReference type="InterPro" id="IPR001672">
    <property type="entry name" value="G6P_Isomerase"/>
</dbReference>
<comment type="catalytic activity">
    <reaction evidence="6 7 8">
        <text>alpha-D-glucose 6-phosphate = beta-D-fructose 6-phosphate</text>
        <dbReference type="Rhea" id="RHEA:11816"/>
        <dbReference type="ChEBI" id="CHEBI:57634"/>
        <dbReference type="ChEBI" id="CHEBI:58225"/>
        <dbReference type="EC" id="5.3.1.9"/>
    </reaction>
</comment>
<evidence type="ECO:0000256" key="1">
    <source>
        <dbReference type="ARBA" id="ARBA00004926"/>
    </source>
</evidence>
<feature type="active site" evidence="7">
    <location>
        <position position="510"/>
    </location>
</feature>
<comment type="caution">
    <text evidence="9">The sequence shown here is derived from an EMBL/GenBank/DDBJ whole genome shotgun (WGS) entry which is preliminary data.</text>
</comment>
<keyword evidence="7" id="KW-0963">Cytoplasm</keyword>
<comment type="pathway">
    <text evidence="1 7 8">Carbohydrate degradation; glycolysis; D-glyceraldehyde 3-phosphate and glycerone phosphate from D-glucose: step 2/4.</text>
</comment>
<dbReference type="PROSITE" id="PS00765">
    <property type="entry name" value="P_GLUCOSE_ISOMERASE_1"/>
    <property type="match status" value="1"/>
</dbReference>
<gene>
    <name evidence="7" type="primary">pgi</name>
    <name evidence="9" type="ORF">CH339_20520</name>
</gene>
<keyword evidence="5 7" id="KW-0413">Isomerase</keyword>
<evidence type="ECO:0000256" key="8">
    <source>
        <dbReference type="RuleBase" id="RU000612"/>
    </source>
</evidence>
<dbReference type="InterPro" id="IPR046348">
    <property type="entry name" value="SIS_dom_sf"/>
</dbReference>
<dbReference type="GO" id="GO:0006094">
    <property type="term" value="P:gluconeogenesis"/>
    <property type="evidence" value="ECO:0007669"/>
    <property type="project" value="UniProtKB-UniRule"/>
</dbReference>
<dbReference type="PROSITE" id="PS51463">
    <property type="entry name" value="P_GLUCOSE_ISOMERASE_3"/>
    <property type="match status" value="1"/>
</dbReference>
<dbReference type="InterPro" id="IPR018189">
    <property type="entry name" value="Phosphoglucose_isomerase_CS"/>
</dbReference>
<evidence type="ECO:0000256" key="6">
    <source>
        <dbReference type="ARBA" id="ARBA00029321"/>
    </source>
</evidence>
<comment type="function">
    <text evidence="7">Catalyzes the reversible isomerization of glucose-6-phosphate to fructose-6-phosphate.</text>
</comment>
<evidence type="ECO:0000256" key="5">
    <source>
        <dbReference type="ARBA" id="ARBA00023235"/>
    </source>
</evidence>
<keyword evidence="4 7" id="KW-0324">Glycolysis</keyword>
<feature type="active site" description="Proton donor" evidence="7">
    <location>
        <position position="351"/>
    </location>
</feature>
<keyword evidence="10" id="KW-1185">Reference proteome</keyword>
<dbReference type="AlphaFoldDB" id="A0A327JEZ0"/>
<evidence type="ECO:0000256" key="3">
    <source>
        <dbReference type="ARBA" id="ARBA00022432"/>
    </source>
</evidence>
<dbReference type="PANTHER" id="PTHR11469">
    <property type="entry name" value="GLUCOSE-6-PHOSPHATE ISOMERASE"/>
    <property type="match status" value="1"/>
</dbReference>
<dbReference type="GO" id="GO:0097367">
    <property type="term" value="F:carbohydrate derivative binding"/>
    <property type="evidence" value="ECO:0007669"/>
    <property type="project" value="InterPro"/>
</dbReference>
<dbReference type="Gene3D" id="1.10.1390.10">
    <property type="match status" value="1"/>
</dbReference>
<dbReference type="Pfam" id="PF00342">
    <property type="entry name" value="PGI"/>
    <property type="match status" value="1"/>
</dbReference>
<comment type="pathway">
    <text evidence="7">Carbohydrate biosynthesis; gluconeogenesis.</text>
</comment>
<dbReference type="CDD" id="cd05016">
    <property type="entry name" value="SIS_PGI_2"/>
    <property type="match status" value="1"/>
</dbReference>
<name>A0A327JEZ0_9HYPH</name>
<protein>
    <recommendedName>
        <fullName evidence="7">Glucose-6-phosphate isomerase</fullName>
        <shortName evidence="7">GPI</shortName>
        <ecNumber evidence="7">5.3.1.9</ecNumber>
    </recommendedName>
    <alternativeName>
        <fullName evidence="7">Phosphoglucose isomerase</fullName>
        <shortName evidence="7">PGI</shortName>
    </alternativeName>
    <alternativeName>
        <fullName evidence="7">Phosphohexose isomerase</fullName>
        <shortName evidence="7">PHI</shortName>
    </alternativeName>
</protein>
<dbReference type="GO" id="GO:0004347">
    <property type="term" value="F:glucose-6-phosphate isomerase activity"/>
    <property type="evidence" value="ECO:0007669"/>
    <property type="project" value="UniProtKB-UniRule"/>
</dbReference>
<dbReference type="GO" id="GO:0006096">
    <property type="term" value="P:glycolytic process"/>
    <property type="evidence" value="ECO:0007669"/>
    <property type="project" value="UniProtKB-UniRule"/>
</dbReference>
<evidence type="ECO:0000256" key="2">
    <source>
        <dbReference type="ARBA" id="ARBA00006604"/>
    </source>
</evidence>
<proteinExistence type="inferred from homology"/>
<dbReference type="RefSeq" id="WP_111436259.1">
    <property type="nucleotide sequence ID" value="NZ_JACIGG010000007.1"/>
</dbReference>
<dbReference type="GO" id="GO:0048029">
    <property type="term" value="F:monosaccharide binding"/>
    <property type="evidence" value="ECO:0007669"/>
    <property type="project" value="TreeGrafter"/>
</dbReference>
<dbReference type="PROSITE" id="PS00174">
    <property type="entry name" value="P_GLUCOSE_ISOMERASE_2"/>
    <property type="match status" value="1"/>
</dbReference>
<dbReference type="Proteomes" id="UP000249299">
    <property type="component" value="Unassembled WGS sequence"/>
</dbReference>
<dbReference type="PANTHER" id="PTHR11469:SF1">
    <property type="entry name" value="GLUCOSE-6-PHOSPHATE ISOMERASE"/>
    <property type="match status" value="1"/>
</dbReference>
<dbReference type="CDD" id="cd05015">
    <property type="entry name" value="SIS_PGI_1"/>
    <property type="match status" value="1"/>
</dbReference>
<feature type="active site" evidence="7">
    <location>
        <position position="382"/>
    </location>
</feature>
<evidence type="ECO:0000256" key="7">
    <source>
        <dbReference type="HAMAP-Rule" id="MF_00473"/>
    </source>
</evidence>
<dbReference type="PRINTS" id="PR00662">
    <property type="entry name" value="G6PISOMERASE"/>
</dbReference>
<comment type="subcellular location">
    <subcellularLocation>
        <location evidence="7">Cytoplasm</location>
    </subcellularLocation>
</comment>
<dbReference type="OrthoDB" id="140919at2"/>
<dbReference type="InterPro" id="IPR035476">
    <property type="entry name" value="SIS_PGI_1"/>
</dbReference>
<evidence type="ECO:0000256" key="4">
    <source>
        <dbReference type="ARBA" id="ARBA00023152"/>
    </source>
</evidence>
<comment type="similarity">
    <text evidence="2 7 8">Belongs to the GPI family.</text>
</comment>
<keyword evidence="3 7" id="KW-0312">Gluconeogenesis</keyword>
<dbReference type="UniPathway" id="UPA00109">
    <property type="reaction ID" value="UER00181"/>
</dbReference>
<dbReference type="GO" id="GO:0005829">
    <property type="term" value="C:cytosol"/>
    <property type="evidence" value="ECO:0007669"/>
    <property type="project" value="TreeGrafter"/>
</dbReference>
<dbReference type="EC" id="5.3.1.9" evidence="7"/>
<dbReference type="NCBIfam" id="NF001211">
    <property type="entry name" value="PRK00179.1"/>
    <property type="match status" value="1"/>
</dbReference>
<dbReference type="EMBL" id="NPEV01000062">
    <property type="protein sequence ID" value="RAI24909.1"/>
    <property type="molecule type" value="Genomic_DNA"/>
</dbReference>
<sequence>MTRTVPAILRDLKARWADLKDLPVRALFDDDPARFADFSVSQGDLLADLSKTALTREVFSDLLALAEATGVAEKRDAMFAGQKINTTEDRAVLHVALRNRSNRPIEVDGADVMPDVNEVLERVCDFADKIRAGRIRGATGLPFTDVVNIGIGGSDLGPAMAARALSPYREGGPRVHFVSNVDGAHITDTLADLTPETTLFLIASKTFTTLETMTNAASARDWIASKLTDRAVRSHFAAISTNISKASEFGIAEDRVFGFWDWVGGRYSVWSAIGLPVAISVGGAGFKAFLAGAHEMDEHFRTEPLGRNLPVLMALAGIWHRDICGFATHAVVPYDQRLELFAAHLQQLDMESNGKRVTLSGEPATMETGPVVWGAPGTNAQHAFFQLLHQGTEVVPIDFLVAAEPQENLGDHHDKLIANCFAQSAALMVGRDIDEVRAQLSEKGMEPEAVEALAPHKVFPGSRPTVTLLYKTLDPRTLGRLLALYEHRVFVQGAVWGINSFDQWGVELGKELAASLLGIVRDGASPEEHDPSTAGLVAHLRSLRGR</sequence>
<dbReference type="GO" id="GO:0051156">
    <property type="term" value="P:glucose 6-phosphate metabolic process"/>
    <property type="evidence" value="ECO:0007669"/>
    <property type="project" value="TreeGrafter"/>
</dbReference>
<dbReference type="InterPro" id="IPR035482">
    <property type="entry name" value="SIS_PGI_2"/>
</dbReference>